<dbReference type="RefSeq" id="WP_079556858.1">
    <property type="nucleotide sequence ID" value="NZ_CP021904.1"/>
</dbReference>
<dbReference type="Pfam" id="PF07332">
    <property type="entry name" value="Phage_holin_3_6"/>
    <property type="match status" value="1"/>
</dbReference>
<dbReference type="AlphaFoldDB" id="A0A1T5DEY3"/>
<evidence type="ECO:0000313" key="3">
    <source>
        <dbReference type="Proteomes" id="UP000191055"/>
    </source>
</evidence>
<sequence>MFKEDFKDHLNDVKDEFEKYVDKRIDLLKLHIVEELSRFTAGFAVKMGILYLLFFALMFISIAGAYFLGHILESVTLGFLIIAGFYFLLAWMFYLLRRKVVEKPVIRSFVKLFFPKFEDDDE</sequence>
<keyword evidence="1" id="KW-0472">Membrane</keyword>
<feature type="transmembrane region" description="Helical" evidence="1">
    <location>
        <begin position="75"/>
        <end position="96"/>
    </location>
</feature>
<keyword evidence="1" id="KW-0812">Transmembrane</keyword>
<reference evidence="2 3" key="1">
    <citation type="submission" date="2017-02" db="EMBL/GenBank/DDBJ databases">
        <authorList>
            <person name="Peterson S.W."/>
        </authorList>
    </citation>
    <scope>NUCLEOTIDE SEQUENCE [LARGE SCALE GENOMIC DNA]</scope>
    <source>
        <strain evidence="2 3">DSM 24412</strain>
    </source>
</reference>
<dbReference type="Proteomes" id="UP000191055">
    <property type="component" value="Unassembled WGS sequence"/>
</dbReference>
<evidence type="ECO:0000313" key="2">
    <source>
        <dbReference type="EMBL" id="SKB70262.1"/>
    </source>
</evidence>
<dbReference type="KEGG" id="asx:CDL62_16755"/>
<feature type="transmembrane region" description="Helical" evidence="1">
    <location>
        <begin position="48"/>
        <end position="69"/>
    </location>
</feature>
<keyword evidence="1" id="KW-1133">Transmembrane helix</keyword>
<dbReference type="STRING" id="889453.SAMN03080601_01090"/>
<gene>
    <name evidence="2" type="ORF">SAMN03080601_01090</name>
</gene>
<accession>A0A1T5DEY3</accession>
<dbReference type="OrthoDB" id="1122303at2"/>
<protein>
    <submittedName>
        <fullName evidence="2">Putative Holin-X, holin superfamily III</fullName>
    </submittedName>
</protein>
<organism evidence="2 3">
    <name type="scientific">Alkalitalea saponilacus</name>
    <dbReference type="NCBI Taxonomy" id="889453"/>
    <lineage>
        <taxon>Bacteria</taxon>
        <taxon>Pseudomonadati</taxon>
        <taxon>Bacteroidota</taxon>
        <taxon>Bacteroidia</taxon>
        <taxon>Marinilabiliales</taxon>
        <taxon>Marinilabiliaceae</taxon>
        <taxon>Alkalitalea</taxon>
    </lineage>
</organism>
<evidence type="ECO:0000256" key="1">
    <source>
        <dbReference type="SAM" id="Phobius"/>
    </source>
</evidence>
<name>A0A1T5DEY3_9BACT</name>
<keyword evidence="3" id="KW-1185">Reference proteome</keyword>
<proteinExistence type="predicted"/>
<dbReference type="InterPro" id="IPR009937">
    <property type="entry name" value="Phage_holin_3_6"/>
</dbReference>
<dbReference type="EMBL" id="FUYV01000004">
    <property type="protein sequence ID" value="SKB70262.1"/>
    <property type="molecule type" value="Genomic_DNA"/>
</dbReference>